<dbReference type="EMBL" id="SORF01000012">
    <property type="protein sequence ID" value="TDY43083.1"/>
    <property type="molecule type" value="Genomic_DNA"/>
</dbReference>
<dbReference type="AlphaFoldDB" id="A0A4R8LKZ1"/>
<proteinExistence type="predicted"/>
<reference evidence="2 3" key="1">
    <citation type="submission" date="2019-03" db="EMBL/GenBank/DDBJ databases">
        <title>Genomic Encyclopedia of Type Strains, Phase IV (KMG-IV): sequencing the most valuable type-strain genomes for metagenomic binning, comparative biology and taxonomic classification.</title>
        <authorList>
            <person name="Goeker M."/>
        </authorList>
    </citation>
    <scope>NUCLEOTIDE SEQUENCE [LARGE SCALE GENOMIC DNA]</scope>
    <source>
        <strain evidence="2 3">DSM 17974</strain>
    </source>
</reference>
<evidence type="ECO:0000256" key="1">
    <source>
        <dbReference type="SAM" id="Phobius"/>
    </source>
</evidence>
<keyword evidence="1" id="KW-1133">Transmembrane helix</keyword>
<organism evidence="2 3">
    <name type="scientific">Alicyclobacillus sacchari</name>
    <dbReference type="NCBI Taxonomy" id="392010"/>
    <lineage>
        <taxon>Bacteria</taxon>
        <taxon>Bacillati</taxon>
        <taxon>Bacillota</taxon>
        <taxon>Bacilli</taxon>
        <taxon>Bacillales</taxon>
        <taxon>Alicyclobacillaceae</taxon>
        <taxon>Alicyclobacillus</taxon>
    </lineage>
</organism>
<comment type="caution">
    <text evidence="2">The sequence shown here is derived from an EMBL/GenBank/DDBJ whole genome shotgun (WGS) entry which is preliminary data.</text>
</comment>
<sequence>MTWLALLSSASIIAIEWRSLRTASRRERTLYTLFVSAALLMAVSFDTHLLTGVHVLAPVDALFRPATEWLYQVL</sequence>
<feature type="transmembrane region" description="Helical" evidence="1">
    <location>
        <begin position="30"/>
        <end position="57"/>
    </location>
</feature>
<gene>
    <name evidence="2" type="ORF">C7445_11268</name>
</gene>
<evidence type="ECO:0000313" key="3">
    <source>
        <dbReference type="Proteomes" id="UP000294581"/>
    </source>
</evidence>
<keyword evidence="3" id="KW-1185">Reference proteome</keyword>
<name>A0A4R8LKZ1_9BACL</name>
<protein>
    <submittedName>
        <fullName evidence="2">Uncharacterized protein</fullName>
    </submittedName>
</protein>
<keyword evidence="1" id="KW-0472">Membrane</keyword>
<evidence type="ECO:0000313" key="2">
    <source>
        <dbReference type="EMBL" id="TDY43083.1"/>
    </source>
</evidence>
<accession>A0A4R8LKZ1</accession>
<keyword evidence="1" id="KW-0812">Transmembrane</keyword>
<dbReference type="OrthoDB" id="2377212at2"/>
<dbReference type="RefSeq" id="WP_134160530.1">
    <property type="nucleotide sequence ID" value="NZ_BSUS01000001.1"/>
</dbReference>
<dbReference type="Proteomes" id="UP000294581">
    <property type="component" value="Unassembled WGS sequence"/>
</dbReference>